<evidence type="ECO:0000313" key="2">
    <source>
        <dbReference type="EMBL" id="GHG20083.1"/>
    </source>
</evidence>
<name>A0A919ERR4_STRFL</name>
<sequence>MVRNRFGTASGPIRDRLRADSGPAQDRLWTALGADPGPAQGRFGATSGPTGRARGVPRHGPLTTSLTARQPTELYATTPRSSDSTALRAFFATVLFSFGAAAAI</sequence>
<dbReference type="AlphaFoldDB" id="A0A919ERR4"/>
<gene>
    <name evidence="2" type="ORF">GCM10017667_63900</name>
</gene>
<proteinExistence type="predicted"/>
<reference evidence="2" key="2">
    <citation type="submission" date="2020-09" db="EMBL/GenBank/DDBJ databases">
        <authorList>
            <person name="Sun Q."/>
            <person name="Ohkuma M."/>
        </authorList>
    </citation>
    <scope>NUCLEOTIDE SEQUENCE</scope>
    <source>
        <strain evidence="2">JCM 4122</strain>
    </source>
</reference>
<reference evidence="2" key="1">
    <citation type="journal article" date="2014" name="Int. J. Syst. Evol. Microbiol.">
        <title>Complete genome sequence of Corynebacterium casei LMG S-19264T (=DSM 44701T), isolated from a smear-ripened cheese.</title>
        <authorList>
            <consortium name="US DOE Joint Genome Institute (JGI-PGF)"/>
            <person name="Walter F."/>
            <person name="Albersmeier A."/>
            <person name="Kalinowski J."/>
            <person name="Ruckert C."/>
        </authorList>
    </citation>
    <scope>NUCLEOTIDE SEQUENCE</scope>
    <source>
        <strain evidence="2">JCM 4122</strain>
    </source>
</reference>
<accession>A0A919ERR4</accession>
<protein>
    <submittedName>
        <fullName evidence="2">Uncharacterized protein</fullName>
    </submittedName>
</protein>
<evidence type="ECO:0000256" key="1">
    <source>
        <dbReference type="SAM" id="MobiDB-lite"/>
    </source>
</evidence>
<evidence type="ECO:0000313" key="3">
    <source>
        <dbReference type="Proteomes" id="UP000632849"/>
    </source>
</evidence>
<feature type="region of interest" description="Disordered" evidence="1">
    <location>
        <begin position="1"/>
        <end position="70"/>
    </location>
</feature>
<dbReference type="Proteomes" id="UP000632849">
    <property type="component" value="Unassembled WGS sequence"/>
</dbReference>
<organism evidence="2 3">
    <name type="scientific">Streptomyces filamentosus</name>
    <name type="common">Streptomyces roseosporus</name>
    <dbReference type="NCBI Taxonomy" id="67294"/>
    <lineage>
        <taxon>Bacteria</taxon>
        <taxon>Bacillati</taxon>
        <taxon>Actinomycetota</taxon>
        <taxon>Actinomycetes</taxon>
        <taxon>Kitasatosporales</taxon>
        <taxon>Streptomycetaceae</taxon>
        <taxon>Streptomyces</taxon>
    </lineage>
</organism>
<comment type="caution">
    <text evidence="2">The sequence shown here is derived from an EMBL/GenBank/DDBJ whole genome shotgun (WGS) entry which is preliminary data.</text>
</comment>
<keyword evidence="3" id="KW-1185">Reference proteome</keyword>
<dbReference type="EMBL" id="BNBE01000003">
    <property type="protein sequence ID" value="GHG20083.1"/>
    <property type="molecule type" value="Genomic_DNA"/>
</dbReference>